<accession>A0A919E9V5</accession>
<comment type="catalytic activity">
    <reaction evidence="7 8">
        <text>N(6)-[(R)-dihydrolipoyl]-L-lysyl-[protein] + acetyl-CoA = N(6)-[(R)-S(8)-acetyldihydrolipoyl]-L-lysyl-[protein] + CoA</text>
        <dbReference type="Rhea" id="RHEA:17017"/>
        <dbReference type="Rhea" id="RHEA-COMP:10475"/>
        <dbReference type="Rhea" id="RHEA-COMP:10478"/>
        <dbReference type="ChEBI" id="CHEBI:57287"/>
        <dbReference type="ChEBI" id="CHEBI:57288"/>
        <dbReference type="ChEBI" id="CHEBI:83100"/>
        <dbReference type="ChEBI" id="CHEBI:83111"/>
        <dbReference type="EC" id="2.3.1.12"/>
    </reaction>
</comment>
<dbReference type="EMBL" id="BNCI01000002">
    <property type="protein sequence ID" value="GHF28314.1"/>
    <property type="molecule type" value="Genomic_DNA"/>
</dbReference>
<dbReference type="Gene3D" id="2.40.50.100">
    <property type="match status" value="1"/>
</dbReference>
<dbReference type="FunFam" id="3.30.559.10:FF:000003">
    <property type="entry name" value="Acetyltransferase component of pyruvate dehydrogenase complex"/>
    <property type="match status" value="1"/>
</dbReference>
<comment type="function">
    <text evidence="6">The pyruvate dehydrogenase complex catalyzes the overall conversion of pyruvate to acetyl-CoA and CO(2). It contains multiple copies of three enzymatic components: pyruvate dehydrogenase (E1), dihydrolipoamide acetyltransferase (E2) and lipoamide dehydrogenase (E3).</text>
</comment>
<keyword evidence="12" id="KW-0670">Pyruvate</keyword>
<dbReference type="Pfam" id="PF02817">
    <property type="entry name" value="E3_binding"/>
    <property type="match status" value="1"/>
</dbReference>
<evidence type="ECO:0000256" key="2">
    <source>
        <dbReference type="ARBA" id="ARBA00011484"/>
    </source>
</evidence>
<dbReference type="RefSeq" id="WP_191253341.1">
    <property type="nucleotide sequence ID" value="NZ_BNCI01000002.1"/>
</dbReference>
<feature type="compositionally biased region" description="Basic and acidic residues" evidence="9">
    <location>
        <begin position="101"/>
        <end position="113"/>
    </location>
</feature>
<dbReference type="SUPFAM" id="SSF51230">
    <property type="entry name" value="Single hybrid motif"/>
    <property type="match status" value="1"/>
</dbReference>
<comment type="subunit">
    <text evidence="2">Forms a 24-polypeptide structural core with octahedral symmetry.</text>
</comment>
<dbReference type="Pfam" id="PF00198">
    <property type="entry name" value="2-oxoacid_dh"/>
    <property type="match status" value="1"/>
</dbReference>
<dbReference type="Gene3D" id="4.10.320.10">
    <property type="entry name" value="E3-binding domain"/>
    <property type="match status" value="1"/>
</dbReference>
<evidence type="ECO:0000313" key="12">
    <source>
        <dbReference type="EMBL" id="GHF28314.1"/>
    </source>
</evidence>
<dbReference type="PANTHER" id="PTHR23151">
    <property type="entry name" value="DIHYDROLIPOAMIDE ACETYL/SUCCINYL-TRANSFERASE-RELATED"/>
    <property type="match status" value="1"/>
</dbReference>
<dbReference type="FunFam" id="2.40.50.100:FF:000010">
    <property type="entry name" value="Acetyltransferase component of pyruvate dehydrogenase complex"/>
    <property type="match status" value="1"/>
</dbReference>
<evidence type="ECO:0000256" key="7">
    <source>
        <dbReference type="ARBA" id="ARBA00048370"/>
    </source>
</evidence>
<dbReference type="Gene3D" id="3.30.559.10">
    <property type="entry name" value="Chloramphenicol acetyltransferase-like domain"/>
    <property type="match status" value="1"/>
</dbReference>
<dbReference type="EC" id="2.3.1.12" evidence="8"/>
<dbReference type="InterPro" id="IPR006257">
    <property type="entry name" value="LAT1"/>
</dbReference>
<dbReference type="InterPro" id="IPR000089">
    <property type="entry name" value="Biotin_lipoyl"/>
</dbReference>
<protein>
    <recommendedName>
        <fullName evidence="8">Acetyltransferase component of pyruvate dehydrogenase complex</fullName>
        <ecNumber evidence="8">2.3.1.12</ecNumber>
    </recommendedName>
</protein>
<feature type="region of interest" description="Disordered" evidence="9">
    <location>
        <begin position="92"/>
        <end position="136"/>
    </location>
</feature>
<evidence type="ECO:0000256" key="6">
    <source>
        <dbReference type="ARBA" id="ARBA00025211"/>
    </source>
</evidence>
<evidence type="ECO:0000256" key="5">
    <source>
        <dbReference type="ARBA" id="ARBA00023315"/>
    </source>
</evidence>
<organism evidence="12 13">
    <name type="scientific">Kordiimonas sediminis</name>
    <dbReference type="NCBI Taxonomy" id="1735581"/>
    <lineage>
        <taxon>Bacteria</taxon>
        <taxon>Pseudomonadati</taxon>
        <taxon>Pseudomonadota</taxon>
        <taxon>Alphaproteobacteria</taxon>
        <taxon>Kordiimonadales</taxon>
        <taxon>Kordiimonadaceae</taxon>
        <taxon>Kordiimonas</taxon>
    </lineage>
</organism>
<reference evidence="12" key="1">
    <citation type="journal article" date="2014" name="Int. J. Syst. Evol. Microbiol.">
        <title>Complete genome sequence of Corynebacterium casei LMG S-19264T (=DSM 44701T), isolated from a smear-ripened cheese.</title>
        <authorList>
            <consortium name="US DOE Joint Genome Institute (JGI-PGF)"/>
            <person name="Walter F."/>
            <person name="Albersmeier A."/>
            <person name="Kalinowski J."/>
            <person name="Ruckert C."/>
        </authorList>
    </citation>
    <scope>NUCLEOTIDE SEQUENCE</scope>
    <source>
        <strain evidence="12">KCTC 42590</strain>
    </source>
</reference>
<dbReference type="PROSITE" id="PS51826">
    <property type="entry name" value="PSBD"/>
    <property type="match status" value="1"/>
</dbReference>
<dbReference type="InterPro" id="IPR001078">
    <property type="entry name" value="2-oxoacid_DH_actylTfrase"/>
</dbReference>
<evidence type="ECO:0000259" key="11">
    <source>
        <dbReference type="PROSITE" id="PS51826"/>
    </source>
</evidence>
<dbReference type="AlphaFoldDB" id="A0A919E9V5"/>
<comment type="similarity">
    <text evidence="1 8">Belongs to the 2-oxoacid dehydrogenase family.</text>
</comment>
<feature type="region of interest" description="Disordered" evidence="9">
    <location>
        <begin position="171"/>
        <end position="201"/>
    </location>
</feature>
<sequence>MAIEIFMPALSPTMEKGTLAKWLVKEGDEVSSGDVIAEIETDKATMEVESIDDGTVAKILVGEGTDDVPVGKIIAILAEDGEDVADIAVPAEDGANTPEPAPKESKSEPKAETAEAPAPAAAKPAPSASSADGRIKASPLAKRIAEQAGLDIGSISGSGPHGRIIKRDVEAAMSSSASGKKDTAAEETAPPAPSQVAVPTYGPHDDIPFTEQKLSNMRKTIAKRLTESKTTVPHFYLTIECELDKLLALRKELNARAEGDGIKVSVNDFIIRASALALKKVPAANVQYAGDKMYWYERADISVAVAIEGGLVTPVVRGACGKGLGQIASDMKDLAGRARDGKLMPEDYAGGTFSISNLGMFGIKEFGAVINPPQGAILAVGAGEQRAVIKDGAVAAATVMSCTLSCDHRAIDGAVGAEFLAAFKAYIEDPITMLL</sequence>
<evidence type="ECO:0000256" key="3">
    <source>
        <dbReference type="ARBA" id="ARBA00022679"/>
    </source>
</evidence>
<reference evidence="12" key="2">
    <citation type="submission" date="2020-09" db="EMBL/GenBank/DDBJ databases">
        <authorList>
            <person name="Sun Q."/>
            <person name="Kim S."/>
        </authorList>
    </citation>
    <scope>NUCLEOTIDE SEQUENCE</scope>
    <source>
        <strain evidence="12">KCTC 42590</strain>
    </source>
</reference>
<dbReference type="PANTHER" id="PTHR23151:SF90">
    <property type="entry name" value="DIHYDROLIPOYLLYSINE-RESIDUE ACETYLTRANSFERASE COMPONENT OF PYRUVATE DEHYDROGENASE COMPLEX, MITOCHONDRIAL-RELATED"/>
    <property type="match status" value="1"/>
</dbReference>
<comment type="caution">
    <text evidence="12">The sequence shown here is derived from an EMBL/GenBank/DDBJ whole genome shotgun (WGS) entry which is preliminary data.</text>
</comment>
<dbReference type="SUPFAM" id="SSF52777">
    <property type="entry name" value="CoA-dependent acyltransferases"/>
    <property type="match status" value="1"/>
</dbReference>
<dbReference type="CDD" id="cd06849">
    <property type="entry name" value="lipoyl_domain"/>
    <property type="match status" value="1"/>
</dbReference>
<name>A0A919E9V5_9PROT</name>
<dbReference type="GO" id="GO:0045254">
    <property type="term" value="C:pyruvate dehydrogenase complex"/>
    <property type="evidence" value="ECO:0007669"/>
    <property type="project" value="UniProtKB-UniRule"/>
</dbReference>
<evidence type="ECO:0000259" key="10">
    <source>
        <dbReference type="PROSITE" id="PS50968"/>
    </source>
</evidence>
<evidence type="ECO:0000256" key="1">
    <source>
        <dbReference type="ARBA" id="ARBA00007317"/>
    </source>
</evidence>
<dbReference type="NCBIfam" id="TIGR01349">
    <property type="entry name" value="PDHac_trf_mito"/>
    <property type="match status" value="1"/>
</dbReference>
<feature type="compositionally biased region" description="Low complexity" evidence="9">
    <location>
        <begin position="114"/>
        <end position="131"/>
    </location>
</feature>
<proteinExistence type="inferred from homology"/>
<evidence type="ECO:0000313" key="13">
    <source>
        <dbReference type="Proteomes" id="UP000630923"/>
    </source>
</evidence>
<dbReference type="GO" id="GO:0006086">
    <property type="term" value="P:pyruvate decarboxylation to acetyl-CoA"/>
    <property type="evidence" value="ECO:0007669"/>
    <property type="project" value="InterPro"/>
</dbReference>
<keyword evidence="13" id="KW-1185">Reference proteome</keyword>
<keyword evidence="4 8" id="KW-0450">Lipoyl</keyword>
<dbReference type="PROSITE" id="PS50968">
    <property type="entry name" value="BIOTINYL_LIPOYL"/>
    <property type="match status" value="1"/>
</dbReference>
<dbReference type="InterPro" id="IPR036625">
    <property type="entry name" value="E3-bd_dom_sf"/>
</dbReference>
<dbReference type="Proteomes" id="UP000630923">
    <property type="component" value="Unassembled WGS sequence"/>
</dbReference>
<dbReference type="InterPro" id="IPR045257">
    <property type="entry name" value="E2/Pdx1"/>
</dbReference>
<keyword evidence="5 8" id="KW-0012">Acyltransferase</keyword>
<evidence type="ECO:0000256" key="8">
    <source>
        <dbReference type="RuleBase" id="RU361137"/>
    </source>
</evidence>
<dbReference type="PROSITE" id="PS00189">
    <property type="entry name" value="LIPOYL"/>
    <property type="match status" value="1"/>
</dbReference>
<evidence type="ECO:0000256" key="4">
    <source>
        <dbReference type="ARBA" id="ARBA00022823"/>
    </source>
</evidence>
<dbReference type="InterPro" id="IPR003016">
    <property type="entry name" value="2-oxoA_DH_lipoyl-BS"/>
</dbReference>
<comment type="cofactor">
    <cofactor evidence="8">
        <name>(R)-lipoate</name>
        <dbReference type="ChEBI" id="CHEBI:83088"/>
    </cofactor>
    <text evidence="8">Binds 1 lipoyl cofactor covalently.</text>
</comment>
<feature type="domain" description="Peripheral subunit-binding (PSBD)" evidence="11">
    <location>
        <begin position="136"/>
        <end position="173"/>
    </location>
</feature>
<feature type="domain" description="Lipoyl-binding" evidence="10">
    <location>
        <begin position="2"/>
        <end position="78"/>
    </location>
</feature>
<evidence type="ECO:0000256" key="9">
    <source>
        <dbReference type="SAM" id="MobiDB-lite"/>
    </source>
</evidence>
<gene>
    <name evidence="12" type="ORF">GCM10017044_24390</name>
</gene>
<dbReference type="InterPro" id="IPR011053">
    <property type="entry name" value="Single_hybrid_motif"/>
</dbReference>
<dbReference type="InterPro" id="IPR004167">
    <property type="entry name" value="PSBD"/>
</dbReference>
<dbReference type="Pfam" id="PF00364">
    <property type="entry name" value="Biotin_lipoyl"/>
    <property type="match status" value="1"/>
</dbReference>
<dbReference type="InterPro" id="IPR023213">
    <property type="entry name" value="CAT-like_dom_sf"/>
</dbReference>
<dbReference type="GO" id="GO:0004742">
    <property type="term" value="F:dihydrolipoyllysine-residue acetyltransferase activity"/>
    <property type="evidence" value="ECO:0007669"/>
    <property type="project" value="UniProtKB-UniRule"/>
</dbReference>
<dbReference type="SUPFAM" id="SSF47005">
    <property type="entry name" value="Peripheral subunit-binding domain of 2-oxo acid dehydrogenase complex"/>
    <property type="match status" value="1"/>
</dbReference>
<keyword evidence="3 8" id="KW-0808">Transferase</keyword>